<comment type="caution">
    <text evidence="2">The sequence shown here is derived from an EMBL/GenBank/DDBJ whole genome shotgun (WGS) entry which is preliminary data.</text>
</comment>
<gene>
    <name evidence="2" type="ORF">H8L32_25360</name>
</gene>
<keyword evidence="3" id="KW-1185">Reference proteome</keyword>
<keyword evidence="1" id="KW-0812">Transmembrane</keyword>
<reference evidence="2 3" key="1">
    <citation type="submission" date="2020-08" db="EMBL/GenBank/DDBJ databases">
        <title>Novel species isolated from subtropical streams in China.</title>
        <authorList>
            <person name="Lu H."/>
        </authorList>
    </citation>
    <scope>NUCLEOTIDE SEQUENCE [LARGE SCALE GENOMIC DNA]</scope>
    <source>
        <strain evidence="2 3">CY18W</strain>
    </source>
</reference>
<dbReference type="RefSeq" id="WP_186950658.1">
    <property type="nucleotide sequence ID" value="NZ_JACOGF010000020.1"/>
</dbReference>
<evidence type="ECO:0000313" key="2">
    <source>
        <dbReference type="EMBL" id="MBC3920819.1"/>
    </source>
</evidence>
<evidence type="ECO:0000313" key="3">
    <source>
        <dbReference type="Proteomes" id="UP000650424"/>
    </source>
</evidence>
<accession>A0ABR6ZYT9</accession>
<dbReference type="EMBL" id="JACOGF010000020">
    <property type="protein sequence ID" value="MBC3920819.1"/>
    <property type="molecule type" value="Genomic_DNA"/>
</dbReference>
<keyword evidence="1" id="KW-0472">Membrane</keyword>
<protein>
    <submittedName>
        <fullName evidence="2">Uncharacterized protein</fullName>
    </submittedName>
</protein>
<feature type="transmembrane region" description="Helical" evidence="1">
    <location>
        <begin position="6"/>
        <end position="28"/>
    </location>
</feature>
<organism evidence="2 3">
    <name type="scientific">Undibacterium hunanense</name>
    <dbReference type="NCBI Taxonomy" id="2762292"/>
    <lineage>
        <taxon>Bacteria</taxon>
        <taxon>Pseudomonadati</taxon>
        <taxon>Pseudomonadota</taxon>
        <taxon>Betaproteobacteria</taxon>
        <taxon>Burkholderiales</taxon>
        <taxon>Oxalobacteraceae</taxon>
        <taxon>Undibacterium</taxon>
    </lineage>
</organism>
<name>A0ABR6ZYT9_9BURK</name>
<dbReference type="Proteomes" id="UP000650424">
    <property type="component" value="Unassembled WGS sequence"/>
</dbReference>
<sequence>MGIISFLGFLACLLVFILLGSLCARYVIRFANIQSINNRKITLVIVNLVVIAAVWGIFNYPQIVRQQKMNAISADCGWKVYRTVKDVDGVFIASQAGEEAGADSSFFLEIYPQVEYAAANGEIQRLSRDRKPAETAIRRTFKYGFRTKSEILENGIERTRKTLLDFDKPDILAENVQYQFVDSQNPDLKSSLLFFVSYHPEGCGWVDATEAERRYRSVLQPK</sequence>
<proteinExistence type="predicted"/>
<keyword evidence="1" id="KW-1133">Transmembrane helix</keyword>
<feature type="transmembrane region" description="Helical" evidence="1">
    <location>
        <begin position="40"/>
        <end position="58"/>
    </location>
</feature>
<evidence type="ECO:0000256" key="1">
    <source>
        <dbReference type="SAM" id="Phobius"/>
    </source>
</evidence>